<feature type="domain" description="AIG1-type G" evidence="4">
    <location>
        <begin position="24"/>
        <end position="188"/>
    </location>
</feature>
<name>A0AAV1EHV9_XYRNO</name>
<evidence type="ECO:0000256" key="1">
    <source>
        <dbReference type="ARBA" id="ARBA00008535"/>
    </source>
</evidence>
<evidence type="ECO:0000313" key="6">
    <source>
        <dbReference type="Proteomes" id="UP001178508"/>
    </source>
</evidence>
<evidence type="ECO:0000313" key="5">
    <source>
        <dbReference type="EMBL" id="CAJ1048315.1"/>
    </source>
</evidence>
<keyword evidence="3" id="KW-0342">GTP-binding</keyword>
<dbReference type="SUPFAM" id="SSF52540">
    <property type="entry name" value="P-loop containing nucleoside triphosphate hydrolases"/>
    <property type="match status" value="1"/>
</dbReference>
<dbReference type="PANTHER" id="PTHR10903:SF103">
    <property type="entry name" value="GTPASE IMAP FAMILY MEMBER GIMD1"/>
    <property type="match status" value="1"/>
</dbReference>
<keyword evidence="6" id="KW-1185">Reference proteome</keyword>
<dbReference type="InterPro" id="IPR006703">
    <property type="entry name" value="G_AIG1"/>
</dbReference>
<dbReference type="AlphaFoldDB" id="A0AAV1EHV9"/>
<sequence length="219" mass="24449">MATTCSGILSGFGRHGDERKVLALNVLLLGERQSGRSSVGNALIGGEEFQTGVCISGSSTTPEFQLRSRNFQNFFRRQGAESDLLLRVLDTPPMMAHPQNVHQFFPEGVHVLVLVVRANLTNEKTHLEERAEALLGPEWRRHTVLVLTFADQLKKAGLRTEHFLTQCSDWLRALAEKVEGGAFFLDNISDWPSIRGQPLREQLLRLSARNRHGALEVSP</sequence>
<dbReference type="InterPro" id="IPR045058">
    <property type="entry name" value="GIMA/IAN/Toc"/>
</dbReference>
<evidence type="ECO:0000259" key="4">
    <source>
        <dbReference type="Pfam" id="PF04548"/>
    </source>
</evidence>
<protein>
    <submittedName>
        <fullName evidence="5">GTPase IMAP family member GIMD1-like</fullName>
    </submittedName>
</protein>
<evidence type="ECO:0000256" key="3">
    <source>
        <dbReference type="ARBA" id="ARBA00023134"/>
    </source>
</evidence>
<comment type="similarity">
    <text evidence="1">Belongs to the TRAFAC class TrmE-Era-EngA-EngB-Septin-like GTPase superfamily. AIG1/Toc34/Toc159-like paraseptin GTPase family. IAN subfamily.</text>
</comment>
<evidence type="ECO:0000256" key="2">
    <source>
        <dbReference type="ARBA" id="ARBA00022741"/>
    </source>
</evidence>
<accession>A0AAV1EHV9</accession>
<dbReference type="EMBL" id="CAUIWU010000006">
    <property type="protein sequence ID" value="CAJ1048315.1"/>
    <property type="molecule type" value="Genomic_DNA"/>
</dbReference>
<gene>
    <name evidence="5" type="ORF">XNOV1_A010943</name>
</gene>
<organism evidence="5 6">
    <name type="scientific">Xyrichtys novacula</name>
    <name type="common">Pearly razorfish</name>
    <name type="synonym">Hemipteronotus novacula</name>
    <dbReference type="NCBI Taxonomy" id="13765"/>
    <lineage>
        <taxon>Eukaryota</taxon>
        <taxon>Metazoa</taxon>
        <taxon>Chordata</taxon>
        <taxon>Craniata</taxon>
        <taxon>Vertebrata</taxon>
        <taxon>Euteleostomi</taxon>
        <taxon>Actinopterygii</taxon>
        <taxon>Neopterygii</taxon>
        <taxon>Teleostei</taxon>
        <taxon>Neoteleostei</taxon>
        <taxon>Acanthomorphata</taxon>
        <taxon>Eupercaria</taxon>
        <taxon>Labriformes</taxon>
        <taxon>Labridae</taxon>
        <taxon>Xyrichtys</taxon>
    </lineage>
</organism>
<dbReference type="Proteomes" id="UP001178508">
    <property type="component" value="Unassembled WGS sequence"/>
</dbReference>
<dbReference type="PANTHER" id="PTHR10903">
    <property type="entry name" value="GTPASE, IMAP FAMILY MEMBER-RELATED"/>
    <property type="match status" value="1"/>
</dbReference>
<dbReference type="Pfam" id="PF04548">
    <property type="entry name" value="AIG1"/>
    <property type="match status" value="1"/>
</dbReference>
<keyword evidence="2" id="KW-0547">Nucleotide-binding</keyword>
<dbReference type="GO" id="GO:0005525">
    <property type="term" value="F:GTP binding"/>
    <property type="evidence" value="ECO:0007669"/>
    <property type="project" value="UniProtKB-KW"/>
</dbReference>
<dbReference type="Gene3D" id="3.40.50.300">
    <property type="entry name" value="P-loop containing nucleotide triphosphate hydrolases"/>
    <property type="match status" value="1"/>
</dbReference>
<comment type="caution">
    <text evidence="5">The sequence shown here is derived from an EMBL/GenBank/DDBJ whole genome shotgun (WGS) entry which is preliminary data.</text>
</comment>
<proteinExistence type="inferred from homology"/>
<reference evidence="5" key="1">
    <citation type="submission" date="2023-08" db="EMBL/GenBank/DDBJ databases">
        <authorList>
            <person name="Alioto T."/>
            <person name="Alioto T."/>
            <person name="Gomez Garrido J."/>
        </authorList>
    </citation>
    <scope>NUCLEOTIDE SEQUENCE</scope>
</reference>
<dbReference type="InterPro" id="IPR027417">
    <property type="entry name" value="P-loop_NTPase"/>
</dbReference>